<accession>A0A9W9XL44</accession>
<dbReference type="RefSeq" id="XP_056794034.1">
    <property type="nucleotide sequence ID" value="XM_056929741.1"/>
</dbReference>
<dbReference type="InterPro" id="IPR000262">
    <property type="entry name" value="FMN-dep_DH"/>
</dbReference>
<dbReference type="PANTHER" id="PTHR10578:SF104">
    <property type="entry name" value="CYTOCHROME B2, MITOCHONDRIAL-RELATED"/>
    <property type="match status" value="1"/>
</dbReference>
<dbReference type="InterPro" id="IPR037396">
    <property type="entry name" value="FMN_HAD"/>
</dbReference>
<dbReference type="PANTHER" id="PTHR10578">
    <property type="entry name" value="S -2-HYDROXY-ACID OXIDASE-RELATED"/>
    <property type="match status" value="1"/>
</dbReference>
<dbReference type="GO" id="GO:0016491">
    <property type="term" value="F:oxidoreductase activity"/>
    <property type="evidence" value="ECO:0007669"/>
    <property type="project" value="UniProtKB-KW"/>
</dbReference>
<reference evidence="4" key="1">
    <citation type="submission" date="2022-12" db="EMBL/GenBank/DDBJ databases">
        <authorList>
            <person name="Petersen C."/>
        </authorList>
    </citation>
    <scope>NUCLEOTIDE SEQUENCE</scope>
    <source>
        <strain evidence="4">IBT 30728</strain>
    </source>
</reference>
<dbReference type="Gene3D" id="3.20.20.70">
    <property type="entry name" value="Aldolase class I"/>
    <property type="match status" value="1"/>
</dbReference>
<dbReference type="InterPro" id="IPR013785">
    <property type="entry name" value="Aldolase_TIM"/>
</dbReference>
<name>A0A9W9XL44_9EURO</name>
<proteinExistence type="predicted"/>
<evidence type="ECO:0000256" key="1">
    <source>
        <dbReference type="ARBA" id="ARBA00001917"/>
    </source>
</evidence>
<dbReference type="GeneID" id="81619990"/>
<comment type="cofactor">
    <cofactor evidence="1">
        <name>FMN</name>
        <dbReference type="ChEBI" id="CHEBI:58210"/>
    </cofactor>
</comment>
<dbReference type="PROSITE" id="PS51349">
    <property type="entry name" value="FMN_HYDROXY_ACID_DH_2"/>
    <property type="match status" value="1"/>
</dbReference>
<evidence type="ECO:0000256" key="2">
    <source>
        <dbReference type="ARBA" id="ARBA00023002"/>
    </source>
</evidence>
<dbReference type="Proteomes" id="UP001148312">
    <property type="component" value="Unassembled WGS sequence"/>
</dbReference>
<evidence type="ECO:0000313" key="5">
    <source>
        <dbReference type="Proteomes" id="UP001148312"/>
    </source>
</evidence>
<comment type="caution">
    <text evidence="4">The sequence shown here is derived from an EMBL/GenBank/DDBJ whole genome shotgun (WGS) entry which is preliminary data.</text>
</comment>
<feature type="domain" description="FMN hydroxy acid dehydrogenase" evidence="3">
    <location>
        <begin position="1"/>
        <end position="98"/>
    </location>
</feature>
<dbReference type="EMBL" id="JAPWDQ010000001">
    <property type="protein sequence ID" value="KAJ5495021.1"/>
    <property type="molecule type" value="Genomic_DNA"/>
</dbReference>
<organism evidence="4 5">
    <name type="scientific">Penicillium diatomitis</name>
    <dbReference type="NCBI Taxonomy" id="2819901"/>
    <lineage>
        <taxon>Eukaryota</taxon>
        <taxon>Fungi</taxon>
        <taxon>Dikarya</taxon>
        <taxon>Ascomycota</taxon>
        <taxon>Pezizomycotina</taxon>
        <taxon>Eurotiomycetes</taxon>
        <taxon>Eurotiomycetidae</taxon>
        <taxon>Eurotiales</taxon>
        <taxon>Aspergillaceae</taxon>
        <taxon>Penicillium</taxon>
    </lineage>
</organism>
<keyword evidence="5" id="KW-1185">Reference proteome</keyword>
<gene>
    <name evidence="4" type="ORF">N7539_000137</name>
</gene>
<protein>
    <submittedName>
        <fullName evidence="4">Cytochrome B2</fullName>
    </submittedName>
</protein>
<evidence type="ECO:0000313" key="4">
    <source>
        <dbReference type="EMBL" id="KAJ5495021.1"/>
    </source>
</evidence>
<keyword evidence="2" id="KW-0560">Oxidoreductase</keyword>
<reference evidence="4" key="2">
    <citation type="journal article" date="2023" name="IMA Fungus">
        <title>Comparative genomic study of the Penicillium genus elucidates a diverse pangenome and 15 lateral gene transfer events.</title>
        <authorList>
            <person name="Petersen C."/>
            <person name="Sorensen T."/>
            <person name="Nielsen M.R."/>
            <person name="Sondergaard T.E."/>
            <person name="Sorensen J.L."/>
            <person name="Fitzpatrick D.A."/>
            <person name="Frisvad J.C."/>
            <person name="Nielsen K.L."/>
        </authorList>
    </citation>
    <scope>NUCLEOTIDE SEQUENCE</scope>
    <source>
        <strain evidence="4">IBT 30728</strain>
    </source>
</reference>
<dbReference type="SUPFAM" id="SSF51395">
    <property type="entry name" value="FMN-linked oxidoreductases"/>
    <property type="match status" value="1"/>
</dbReference>
<evidence type="ECO:0000259" key="3">
    <source>
        <dbReference type="PROSITE" id="PS51349"/>
    </source>
</evidence>
<dbReference type="AlphaFoldDB" id="A0A9W9XL44"/>
<sequence length="98" mass="10849">MDSNHGGRNLDTSPPALLTLLELLRHCPHVLRDTEVLVDGGIRRGTDILKAICLGAKAVLIGRPVMYALNYGEEGVEHLIESIASIFARRQNFTKREN</sequence>
<dbReference type="Pfam" id="PF01070">
    <property type="entry name" value="FMN_dh"/>
    <property type="match status" value="1"/>
</dbReference>